<dbReference type="GO" id="GO:0071897">
    <property type="term" value="P:DNA biosynthetic process"/>
    <property type="evidence" value="ECO:0007669"/>
    <property type="project" value="UniProtKB-ARBA"/>
</dbReference>
<evidence type="ECO:0008006" key="3">
    <source>
        <dbReference type="Google" id="ProtNLM"/>
    </source>
</evidence>
<dbReference type="PANTHER" id="PTHR37984">
    <property type="entry name" value="PROTEIN CBG26694"/>
    <property type="match status" value="1"/>
</dbReference>
<dbReference type="SUPFAM" id="SSF56672">
    <property type="entry name" value="DNA/RNA polymerases"/>
    <property type="match status" value="1"/>
</dbReference>
<evidence type="ECO:0000313" key="1">
    <source>
        <dbReference type="EMBL" id="GBM06338.1"/>
    </source>
</evidence>
<dbReference type="PANTHER" id="PTHR37984:SF5">
    <property type="entry name" value="PROTEIN NYNRIN-LIKE"/>
    <property type="match status" value="1"/>
</dbReference>
<dbReference type="InterPro" id="IPR043502">
    <property type="entry name" value="DNA/RNA_pol_sf"/>
</dbReference>
<dbReference type="AlphaFoldDB" id="A0A4Y2CRN7"/>
<reference evidence="1 2" key="1">
    <citation type="journal article" date="2019" name="Sci. Rep.">
        <title>Orb-weaving spider Araneus ventricosus genome elucidates the spidroin gene catalogue.</title>
        <authorList>
            <person name="Kono N."/>
            <person name="Nakamura H."/>
            <person name="Ohtoshi R."/>
            <person name="Moran D.A.P."/>
            <person name="Shinohara A."/>
            <person name="Yoshida Y."/>
            <person name="Fujiwara M."/>
            <person name="Mori M."/>
            <person name="Tomita M."/>
            <person name="Arakawa K."/>
        </authorList>
    </citation>
    <scope>NUCLEOTIDE SEQUENCE [LARGE SCALE GENOMIC DNA]</scope>
</reference>
<accession>A0A4Y2CRN7</accession>
<evidence type="ECO:0000313" key="2">
    <source>
        <dbReference type="Proteomes" id="UP000499080"/>
    </source>
</evidence>
<dbReference type="InterPro" id="IPR050951">
    <property type="entry name" value="Retrovirus_Pol_polyprotein"/>
</dbReference>
<organism evidence="1 2">
    <name type="scientific">Araneus ventricosus</name>
    <name type="common">Orbweaver spider</name>
    <name type="synonym">Epeira ventricosa</name>
    <dbReference type="NCBI Taxonomy" id="182803"/>
    <lineage>
        <taxon>Eukaryota</taxon>
        <taxon>Metazoa</taxon>
        <taxon>Ecdysozoa</taxon>
        <taxon>Arthropoda</taxon>
        <taxon>Chelicerata</taxon>
        <taxon>Arachnida</taxon>
        <taxon>Araneae</taxon>
        <taxon>Araneomorphae</taxon>
        <taxon>Entelegynae</taxon>
        <taxon>Araneoidea</taxon>
        <taxon>Araneidae</taxon>
        <taxon>Araneus</taxon>
    </lineage>
</organism>
<sequence>MQGVPEISGQFRYAVTDFPSQVSQKVVVVATTLVDLKREAIPVRVLNLKNKPKIVDKGKIFATCEPMVGIFAHPHEFSEALHLPSILENLEILNEEQQRAVRKSLKEFQNLFSSCDADLDRCNMAQHRINTGDHPPIKQYPRRLPLARKEEAERLVNEVVENGIIEESSGSWSSPIVLVRKKDGSTILC</sequence>
<keyword evidence="2" id="KW-1185">Reference proteome</keyword>
<name>A0A4Y2CRN7_ARAVE</name>
<dbReference type="OrthoDB" id="6156608at2759"/>
<dbReference type="Proteomes" id="UP000499080">
    <property type="component" value="Unassembled WGS sequence"/>
</dbReference>
<protein>
    <recommendedName>
        <fullName evidence="3">Peptidase A9 domain-containing protein</fullName>
    </recommendedName>
</protein>
<comment type="caution">
    <text evidence="1">The sequence shown here is derived from an EMBL/GenBank/DDBJ whole genome shotgun (WGS) entry which is preliminary data.</text>
</comment>
<gene>
    <name evidence="1" type="ORF">AVEN_121381_1</name>
</gene>
<dbReference type="EMBL" id="BGPR01000227">
    <property type="protein sequence ID" value="GBM06338.1"/>
    <property type="molecule type" value="Genomic_DNA"/>
</dbReference>
<dbReference type="Gene3D" id="3.10.10.10">
    <property type="entry name" value="HIV Type 1 Reverse Transcriptase, subunit A, domain 1"/>
    <property type="match status" value="1"/>
</dbReference>
<proteinExistence type="predicted"/>